<dbReference type="NCBIfam" id="NF045503">
    <property type="entry name" value="repair_heli_XPB"/>
    <property type="match status" value="1"/>
</dbReference>
<organism evidence="12 13">
    <name type="scientific">Cohnella soli</name>
    <dbReference type="NCBI Taxonomy" id="425005"/>
    <lineage>
        <taxon>Bacteria</taxon>
        <taxon>Bacillati</taxon>
        <taxon>Bacillota</taxon>
        <taxon>Bacilli</taxon>
        <taxon>Bacillales</taxon>
        <taxon>Paenibacillaceae</taxon>
        <taxon>Cohnella</taxon>
    </lineage>
</organism>
<keyword evidence="2" id="KW-0547">Nucleotide-binding</keyword>
<dbReference type="Pfam" id="PF13625">
    <property type="entry name" value="Helicase_C_3"/>
    <property type="match status" value="1"/>
</dbReference>
<accession>A0ABW0HLG0</accession>
<evidence type="ECO:0000256" key="5">
    <source>
        <dbReference type="ARBA" id="ARBA00022840"/>
    </source>
</evidence>
<dbReference type="Pfam" id="PF04851">
    <property type="entry name" value="ResIII"/>
    <property type="match status" value="1"/>
</dbReference>
<dbReference type="PANTHER" id="PTHR11274:SF0">
    <property type="entry name" value="GENERAL TRANSCRIPTION AND DNA REPAIR FACTOR IIH HELICASE SUBUNIT XPB"/>
    <property type="match status" value="1"/>
</dbReference>
<comment type="catalytic activity">
    <reaction evidence="7">
        <text>Couples ATP hydrolysis with the unwinding of duplex DNA by translocating in the 3'-5' direction.</text>
        <dbReference type="EC" id="5.6.2.4"/>
    </reaction>
</comment>
<dbReference type="SMART" id="SM00487">
    <property type="entry name" value="DEXDc"/>
    <property type="match status" value="1"/>
</dbReference>
<reference evidence="13" key="1">
    <citation type="journal article" date="2019" name="Int. J. Syst. Evol. Microbiol.">
        <title>The Global Catalogue of Microorganisms (GCM) 10K type strain sequencing project: providing services to taxonomists for standard genome sequencing and annotation.</title>
        <authorList>
            <consortium name="The Broad Institute Genomics Platform"/>
            <consortium name="The Broad Institute Genome Sequencing Center for Infectious Disease"/>
            <person name="Wu L."/>
            <person name="Ma J."/>
        </authorList>
    </citation>
    <scope>NUCLEOTIDE SEQUENCE [LARGE SCALE GENOMIC DNA]</scope>
    <source>
        <strain evidence="13">CGMCC 1.18575</strain>
    </source>
</reference>
<dbReference type="SUPFAM" id="SSF52540">
    <property type="entry name" value="P-loop containing nucleoside triphosphate hydrolases"/>
    <property type="match status" value="2"/>
</dbReference>
<evidence type="ECO:0000256" key="6">
    <source>
        <dbReference type="ARBA" id="ARBA00023235"/>
    </source>
</evidence>
<keyword evidence="6" id="KW-0413">Isomerase</keyword>
<comment type="caution">
    <text evidence="12">The sequence shown here is derived from an EMBL/GenBank/DDBJ whole genome shotgun (WGS) entry which is preliminary data.</text>
</comment>
<sequence>MKDNERGWAMATAKPLWVQSDGTLLLDERHRDRDEAGRLLRQFAELRKRPGAWHTYVMTKVTLWNAAAAGWRSQSVIDALATLSGHSLPHATERMIRENMDRYGQIRLVAEGGELRLYTETRELLEQLASTVAPRGLIEPTVVSEGKGARAVSKQYVRVRDEHRGTLKRELAALGYPVKDEAGFHAGEPLAMSMRARTDAGAEVALRSYQSEAADALLGNESAGGGSGVVVLPCGAGKTWVGMAAMARLQCETLILTPNGVSVSQWIAELLRHTTLTEAEVGEYTGRTKDVKPVTVATYQVLTYRNTRDGRYPHLRLFVNRDWGLIIYDEVHLLPAPVFRMTADIQATRRLGLTATLVREDGKEADAFSLIGPKLYELPWKAAESGEWIAKASCTEVRVPLDREVAGQYADAPKSDRHRIAGENPRKAEVVKALLEKHKHTPTLVIGHYLDQLRVLSQQLALPLITGETSHRNRLMLFEKFKSGEISALLVSKVANFAVDLPDAAVAIQVSGSYGSRQEEAQRLGRILRPKKTSVEAAFYSLVSEGTDEVEFARNRGRFLLEQGYGYVVDRSVINEVSGTGGEGKG</sequence>
<dbReference type="InterPro" id="IPR032438">
    <property type="entry name" value="ERCC3_RAD25_C"/>
</dbReference>
<dbReference type="Gene3D" id="3.40.50.300">
    <property type="entry name" value="P-loop containing nucleotide triphosphate hydrolases"/>
    <property type="match status" value="2"/>
</dbReference>
<keyword evidence="5" id="KW-0067">ATP-binding</keyword>
<evidence type="ECO:0000313" key="12">
    <source>
        <dbReference type="EMBL" id="MFC5401833.1"/>
    </source>
</evidence>
<feature type="domain" description="Helicase C-terminal" evidence="11">
    <location>
        <begin position="430"/>
        <end position="577"/>
    </location>
</feature>
<evidence type="ECO:0000256" key="2">
    <source>
        <dbReference type="ARBA" id="ARBA00022741"/>
    </source>
</evidence>
<dbReference type="InterPro" id="IPR006935">
    <property type="entry name" value="Helicase/UvrB_N"/>
</dbReference>
<evidence type="ECO:0000259" key="11">
    <source>
        <dbReference type="PROSITE" id="PS51194"/>
    </source>
</evidence>
<dbReference type="PRINTS" id="PR00851">
    <property type="entry name" value="XRODRMPGMNTB"/>
</dbReference>
<dbReference type="CDD" id="cd18789">
    <property type="entry name" value="SF2_C_XPB"/>
    <property type="match status" value="1"/>
</dbReference>
<evidence type="ECO:0000256" key="7">
    <source>
        <dbReference type="ARBA" id="ARBA00034617"/>
    </source>
</evidence>
<dbReference type="GO" id="GO:0004386">
    <property type="term" value="F:helicase activity"/>
    <property type="evidence" value="ECO:0007669"/>
    <property type="project" value="UniProtKB-KW"/>
</dbReference>
<evidence type="ECO:0000256" key="1">
    <source>
        <dbReference type="ARBA" id="ARBA00006637"/>
    </source>
</evidence>
<gene>
    <name evidence="12" type="ORF">ACFPOF_03720</name>
</gene>
<evidence type="ECO:0000313" key="13">
    <source>
        <dbReference type="Proteomes" id="UP001596113"/>
    </source>
</evidence>
<comment type="similarity">
    <text evidence="1">Belongs to the helicase family. RAD25/XPB subfamily.</text>
</comment>
<dbReference type="EC" id="5.6.2.4" evidence="8"/>
<dbReference type="PROSITE" id="PS51192">
    <property type="entry name" value="HELICASE_ATP_BIND_1"/>
    <property type="match status" value="1"/>
</dbReference>
<evidence type="ECO:0000256" key="4">
    <source>
        <dbReference type="ARBA" id="ARBA00022806"/>
    </source>
</evidence>
<dbReference type="InterPro" id="IPR032830">
    <property type="entry name" value="XPB/Ssl2_N"/>
</dbReference>
<evidence type="ECO:0000256" key="8">
    <source>
        <dbReference type="ARBA" id="ARBA00034808"/>
    </source>
</evidence>
<dbReference type="InterPro" id="IPR050615">
    <property type="entry name" value="ATP-dep_DNA_Helicase"/>
</dbReference>
<dbReference type="PANTHER" id="PTHR11274">
    <property type="entry name" value="RAD25/XP-B DNA REPAIR HELICASE"/>
    <property type="match status" value="1"/>
</dbReference>
<dbReference type="InterPro" id="IPR001650">
    <property type="entry name" value="Helicase_C-like"/>
</dbReference>
<feature type="domain" description="Helicase ATP-binding" evidence="10">
    <location>
        <begin position="219"/>
        <end position="375"/>
    </location>
</feature>
<protein>
    <recommendedName>
        <fullName evidence="8">DNA 3'-5' helicase</fullName>
        <ecNumber evidence="8">5.6.2.4</ecNumber>
    </recommendedName>
</protein>
<dbReference type="InterPro" id="IPR014001">
    <property type="entry name" value="Helicase_ATP-bd"/>
</dbReference>
<evidence type="ECO:0000256" key="9">
    <source>
        <dbReference type="ARBA" id="ARBA00048988"/>
    </source>
</evidence>
<keyword evidence="3" id="KW-0378">Hydrolase</keyword>
<dbReference type="SMART" id="SM00490">
    <property type="entry name" value="HELICc"/>
    <property type="match status" value="1"/>
</dbReference>
<dbReference type="InterPro" id="IPR027417">
    <property type="entry name" value="P-loop_NTPase"/>
</dbReference>
<keyword evidence="4 12" id="KW-0347">Helicase</keyword>
<dbReference type="Proteomes" id="UP001596113">
    <property type="component" value="Unassembled WGS sequence"/>
</dbReference>
<evidence type="ECO:0000259" key="10">
    <source>
        <dbReference type="PROSITE" id="PS51192"/>
    </source>
</evidence>
<dbReference type="PROSITE" id="PS51194">
    <property type="entry name" value="HELICASE_CTER"/>
    <property type="match status" value="1"/>
</dbReference>
<evidence type="ECO:0000256" key="3">
    <source>
        <dbReference type="ARBA" id="ARBA00022801"/>
    </source>
</evidence>
<comment type="catalytic activity">
    <reaction evidence="9">
        <text>ATP + H2O = ADP + phosphate + H(+)</text>
        <dbReference type="Rhea" id="RHEA:13065"/>
        <dbReference type="ChEBI" id="CHEBI:15377"/>
        <dbReference type="ChEBI" id="CHEBI:15378"/>
        <dbReference type="ChEBI" id="CHEBI:30616"/>
        <dbReference type="ChEBI" id="CHEBI:43474"/>
        <dbReference type="ChEBI" id="CHEBI:456216"/>
        <dbReference type="EC" id="5.6.2.4"/>
    </reaction>
</comment>
<keyword evidence="13" id="KW-1185">Reference proteome</keyword>
<dbReference type="EMBL" id="JBHSMI010000008">
    <property type="protein sequence ID" value="MFC5401833.1"/>
    <property type="molecule type" value="Genomic_DNA"/>
</dbReference>
<proteinExistence type="inferred from homology"/>
<name>A0ABW0HLG0_9BACL</name>
<dbReference type="Pfam" id="PF16203">
    <property type="entry name" value="ERCC3_RAD25_C"/>
    <property type="match status" value="1"/>
</dbReference>